<dbReference type="OrthoDB" id="448455at2759"/>
<dbReference type="Gene3D" id="1.10.533.10">
    <property type="entry name" value="Death Domain, Fas"/>
    <property type="match status" value="1"/>
</dbReference>
<dbReference type="SUPFAM" id="SSF47986">
    <property type="entry name" value="DEATH domain"/>
    <property type="match status" value="1"/>
</dbReference>
<evidence type="ECO:0000313" key="6">
    <source>
        <dbReference type="EMBL" id="EEZ97168.2"/>
    </source>
</evidence>
<evidence type="ECO:0000256" key="1">
    <source>
        <dbReference type="ARBA" id="ARBA00022737"/>
    </source>
</evidence>
<dbReference type="Pfam" id="PF00023">
    <property type="entry name" value="Ank"/>
    <property type="match status" value="1"/>
</dbReference>
<dbReference type="Gene3D" id="1.25.40.20">
    <property type="entry name" value="Ankyrin repeat-containing domain"/>
    <property type="match status" value="5"/>
</dbReference>
<feature type="compositionally biased region" description="Polar residues" evidence="4">
    <location>
        <begin position="413"/>
        <end position="422"/>
    </location>
</feature>
<feature type="repeat" description="ANK" evidence="3">
    <location>
        <begin position="72"/>
        <end position="104"/>
    </location>
</feature>
<dbReference type="InterPro" id="IPR011029">
    <property type="entry name" value="DEATH-like_dom_sf"/>
</dbReference>
<dbReference type="CDD" id="cd01670">
    <property type="entry name" value="Death"/>
    <property type="match status" value="1"/>
</dbReference>
<dbReference type="Pfam" id="PF12796">
    <property type="entry name" value="Ank_2"/>
    <property type="match status" value="3"/>
</dbReference>
<dbReference type="InterPro" id="IPR000488">
    <property type="entry name" value="Death_dom"/>
</dbReference>
<dbReference type="SUPFAM" id="SSF48403">
    <property type="entry name" value="Ankyrin repeat"/>
    <property type="match status" value="1"/>
</dbReference>
<keyword evidence="7" id="KW-1185">Reference proteome</keyword>
<evidence type="ECO:0000256" key="2">
    <source>
        <dbReference type="ARBA" id="ARBA00023043"/>
    </source>
</evidence>
<evidence type="ECO:0000259" key="5">
    <source>
        <dbReference type="PROSITE" id="PS50017"/>
    </source>
</evidence>
<sequence length="549" mass="61172">MMSCMNAAAELDHGCALRPGCPSPTSTPEELERRALIQRNDLLLHEAVIKNDTECVRRILKEPVDINSRNNYGRAPIHWAASRGNIDIMEMLIAANCDIEARDKYGMRPLLMACWHGHRDAVQLLINTGACSNATNKKHYTLLMCAARNNRISVVDFLIDTLEDTRVDAVDIDSQTALFHAAMGGHIEIVKRLIDLGANLNKRSKESRTALHVACERGHCDVAELLLNHEADMEAKDTNGNTPLHVASQNQQTELVHVLLETGADPDSENLKGSTPLHIASSLGSKGILEILLQHGASINKQNKNGNTSLHIACQANVMEMVEILISKGANLNSLNARLQSPIHIAAEMGHTEICKVLLAAGADIEQREQGGRTPLYIAARGSFTAIVDMIIKTARLDYPAHEDPNERKDNNGFKQSLSTARSKWRSTKEDIRGRDNNERLKEILYKVAYKQLGPGEWKMLAHHWAFTDEQIKAIEHQYNGPSSYKEHGFRMMLIWSHGLGPDVNPIRELYESLTAVGKRPLADALRRKIDQENETRRKGNQQNCCTLC</sequence>
<keyword evidence="1" id="KW-0677">Repeat</keyword>
<protein>
    <submittedName>
        <fullName evidence="6">Tankyrase-like Protein</fullName>
    </submittedName>
</protein>
<dbReference type="PANTHER" id="PTHR24189:SF50">
    <property type="entry name" value="ANKYRIN REPEAT AND SOCS BOX PROTEIN 2"/>
    <property type="match status" value="1"/>
</dbReference>
<dbReference type="KEGG" id="tca:661702"/>
<feature type="repeat" description="ANK" evidence="3">
    <location>
        <begin position="206"/>
        <end position="238"/>
    </location>
</feature>
<dbReference type="InterPro" id="IPR050745">
    <property type="entry name" value="Multifunctional_regulatory"/>
</dbReference>
<dbReference type="Proteomes" id="UP000007266">
    <property type="component" value="Linkage group 10"/>
</dbReference>
<dbReference type="PANTHER" id="PTHR24189">
    <property type="entry name" value="MYOTROPHIN"/>
    <property type="match status" value="1"/>
</dbReference>
<dbReference type="SMART" id="SM00248">
    <property type="entry name" value="ANK"/>
    <property type="match status" value="11"/>
</dbReference>
<feature type="repeat" description="ANK" evidence="3">
    <location>
        <begin position="338"/>
        <end position="370"/>
    </location>
</feature>
<dbReference type="PROSITE" id="PS50297">
    <property type="entry name" value="ANK_REP_REGION"/>
    <property type="match status" value="8"/>
</dbReference>
<dbReference type="PROSITE" id="PS50017">
    <property type="entry name" value="DEATH_DOMAIN"/>
    <property type="match status" value="1"/>
</dbReference>
<reference evidence="6 7" key="1">
    <citation type="journal article" date="2008" name="Nature">
        <title>The genome of the model beetle and pest Tribolium castaneum.</title>
        <authorList>
            <consortium name="Tribolium Genome Sequencing Consortium"/>
            <person name="Richards S."/>
            <person name="Gibbs R.A."/>
            <person name="Weinstock G.M."/>
            <person name="Brown S.J."/>
            <person name="Denell R."/>
            <person name="Beeman R.W."/>
            <person name="Gibbs R."/>
            <person name="Beeman R.W."/>
            <person name="Brown S.J."/>
            <person name="Bucher G."/>
            <person name="Friedrich M."/>
            <person name="Grimmelikhuijzen C.J."/>
            <person name="Klingler M."/>
            <person name="Lorenzen M."/>
            <person name="Richards S."/>
            <person name="Roth S."/>
            <person name="Schroder R."/>
            <person name="Tautz D."/>
            <person name="Zdobnov E.M."/>
            <person name="Muzny D."/>
            <person name="Gibbs R.A."/>
            <person name="Weinstock G.M."/>
            <person name="Attaway T."/>
            <person name="Bell S."/>
            <person name="Buhay C.J."/>
            <person name="Chandrabose M.N."/>
            <person name="Chavez D."/>
            <person name="Clerk-Blankenburg K.P."/>
            <person name="Cree A."/>
            <person name="Dao M."/>
            <person name="Davis C."/>
            <person name="Chacko J."/>
            <person name="Dinh H."/>
            <person name="Dugan-Rocha S."/>
            <person name="Fowler G."/>
            <person name="Garner T.T."/>
            <person name="Garnes J."/>
            <person name="Gnirke A."/>
            <person name="Hawes A."/>
            <person name="Hernandez J."/>
            <person name="Hines S."/>
            <person name="Holder M."/>
            <person name="Hume J."/>
            <person name="Jhangiani S.N."/>
            <person name="Joshi V."/>
            <person name="Khan Z.M."/>
            <person name="Jackson L."/>
            <person name="Kovar C."/>
            <person name="Kowis A."/>
            <person name="Lee S."/>
            <person name="Lewis L.R."/>
            <person name="Margolis J."/>
            <person name="Morgan M."/>
            <person name="Nazareth L.V."/>
            <person name="Nguyen N."/>
            <person name="Okwuonu G."/>
            <person name="Parker D."/>
            <person name="Richards S."/>
            <person name="Ruiz S.J."/>
            <person name="Santibanez J."/>
            <person name="Savard J."/>
            <person name="Scherer S.E."/>
            <person name="Schneider B."/>
            <person name="Sodergren E."/>
            <person name="Tautz D."/>
            <person name="Vattahil S."/>
            <person name="Villasana D."/>
            <person name="White C.S."/>
            <person name="Wright R."/>
            <person name="Park Y."/>
            <person name="Beeman R.W."/>
            <person name="Lord J."/>
            <person name="Oppert B."/>
            <person name="Lorenzen M."/>
            <person name="Brown S."/>
            <person name="Wang L."/>
            <person name="Savard J."/>
            <person name="Tautz D."/>
            <person name="Richards S."/>
            <person name="Weinstock G."/>
            <person name="Gibbs R.A."/>
            <person name="Liu Y."/>
            <person name="Worley K."/>
            <person name="Weinstock G."/>
            <person name="Elsik C.G."/>
            <person name="Reese J.T."/>
            <person name="Elhaik E."/>
            <person name="Landan G."/>
            <person name="Graur D."/>
            <person name="Arensburger P."/>
            <person name="Atkinson P."/>
            <person name="Beeman R.W."/>
            <person name="Beidler J."/>
            <person name="Brown S.J."/>
            <person name="Demuth J.P."/>
            <person name="Drury D.W."/>
            <person name="Du Y.Z."/>
            <person name="Fujiwara H."/>
            <person name="Lorenzen M."/>
            <person name="Maselli V."/>
            <person name="Osanai M."/>
            <person name="Park Y."/>
            <person name="Robertson H.M."/>
            <person name="Tu Z."/>
            <person name="Wang J.J."/>
            <person name="Wang S."/>
            <person name="Richards S."/>
            <person name="Song H."/>
            <person name="Zhang L."/>
            <person name="Sodergren E."/>
            <person name="Werner D."/>
            <person name="Stanke M."/>
            <person name="Morgenstern B."/>
            <person name="Solovyev V."/>
            <person name="Kosarev P."/>
            <person name="Brown G."/>
            <person name="Chen H.C."/>
            <person name="Ermolaeva O."/>
            <person name="Hlavina W."/>
            <person name="Kapustin Y."/>
            <person name="Kiryutin B."/>
            <person name="Kitts P."/>
            <person name="Maglott D."/>
            <person name="Pruitt K."/>
            <person name="Sapojnikov V."/>
            <person name="Souvorov A."/>
            <person name="Mackey A.J."/>
            <person name="Waterhouse R.M."/>
            <person name="Wyder S."/>
            <person name="Zdobnov E.M."/>
            <person name="Zdobnov E.M."/>
            <person name="Wyder S."/>
            <person name="Kriventseva E.V."/>
            <person name="Kadowaki T."/>
            <person name="Bork P."/>
            <person name="Aranda M."/>
            <person name="Bao R."/>
            <person name="Beermann A."/>
            <person name="Berns N."/>
            <person name="Bolognesi R."/>
            <person name="Bonneton F."/>
            <person name="Bopp D."/>
            <person name="Brown S.J."/>
            <person name="Bucher G."/>
            <person name="Butts T."/>
            <person name="Chaumot A."/>
            <person name="Denell R.E."/>
            <person name="Ferrier D.E."/>
            <person name="Friedrich M."/>
            <person name="Gordon C.M."/>
            <person name="Jindra M."/>
            <person name="Klingler M."/>
            <person name="Lan Q."/>
            <person name="Lattorff H.M."/>
            <person name="Laudet V."/>
            <person name="von Levetsow C."/>
            <person name="Liu Z."/>
            <person name="Lutz R."/>
            <person name="Lynch J.A."/>
            <person name="da Fonseca R.N."/>
            <person name="Posnien N."/>
            <person name="Reuter R."/>
            <person name="Roth S."/>
            <person name="Savard J."/>
            <person name="Schinko J.B."/>
            <person name="Schmitt C."/>
            <person name="Schoppmeier M."/>
            <person name="Schroder R."/>
            <person name="Shippy T.D."/>
            <person name="Simonnet F."/>
            <person name="Marques-Souza H."/>
            <person name="Tautz D."/>
            <person name="Tomoyasu Y."/>
            <person name="Trauner J."/>
            <person name="Van der Zee M."/>
            <person name="Vervoort M."/>
            <person name="Wittkopp N."/>
            <person name="Wimmer E.A."/>
            <person name="Yang X."/>
            <person name="Jones A.K."/>
            <person name="Sattelle D.B."/>
            <person name="Ebert P.R."/>
            <person name="Nelson D."/>
            <person name="Scott J.G."/>
            <person name="Beeman R.W."/>
            <person name="Muthukrishnan S."/>
            <person name="Kramer K.J."/>
            <person name="Arakane Y."/>
            <person name="Beeman R.W."/>
            <person name="Zhu Q."/>
            <person name="Hogenkamp D."/>
            <person name="Dixit R."/>
            <person name="Oppert B."/>
            <person name="Jiang H."/>
            <person name="Zou Z."/>
            <person name="Marshall J."/>
            <person name="Elpidina E."/>
            <person name="Vinokurov K."/>
            <person name="Oppert C."/>
            <person name="Zou Z."/>
            <person name="Evans J."/>
            <person name="Lu Z."/>
            <person name="Zhao P."/>
            <person name="Sumathipala N."/>
            <person name="Altincicek B."/>
            <person name="Vilcinskas A."/>
            <person name="Williams M."/>
            <person name="Hultmark D."/>
            <person name="Hetru C."/>
            <person name="Jiang H."/>
            <person name="Grimmelikhuijzen C.J."/>
            <person name="Hauser F."/>
            <person name="Cazzamali G."/>
            <person name="Williamson M."/>
            <person name="Park Y."/>
            <person name="Li B."/>
            <person name="Tanaka Y."/>
            <person name="Predel R."/>
            <person name="Neupert S."/>
            <person name="Schachtner J."/>
            <person name="Verleyen P."/>
            <person name="Raible F."/>
            <person name="Bork P."/>
            <person name="Friedrich M."/>
            <person name="Walden K.K."/>
            <person name="Robertson H.M."/>
            <person name="Angeli S."/>
            <person name="Foret S."/>
            <person name="Bucher G."/>
            <person name="Schuetz S."/>
            <person name="Maleszka R."/>
            <person name="Wimmer E.A."/>
            <person name="Beeman R.W."/>
            <person name="Lorenzen M."/>
            <person name="Tomoyasu Y."/>
            <person name="Miller S.C."/>
            <person name="Grossmann D."/>
            <person name="Bucher G."/>
        </authorList>
    </citation>
    <scope>NUCLEOTIDE SEQUENCE [LARGE SCALE GENOMIC DNA]</scope>
    <source>
        <strain evidence="6 7">Georgia GA2</strain>
    </source>
</reference>
<feature type="repeat" description="ANK" evidence="3">
    <location>
        <begin position="272"/>
        <end position="304"/>
    </location>
</feature>
<feature type="repeat" description="ANK" evidence="3">
    <location>
        <begin position="173"/>
        <end position="205"/>
    </location>
</feature>
<feature type="repeat" description="ANK" evidence="3">
    <location>
        <begin position="305"/>
        <end position="337"/>
    </location>
</feature>
<gene>
    <name evidence="6" type="primary">AUGUSTUS-3.0.2_04355</name>
    <name evidence="6" type="ORF">TcasGA2_TC004355</name>
</gene>
<name>D6X569_TRICA</name>
<accession>D6X569</accession>
<dbReference type="PROSITE" id="PS50088">
    <property type="entry name" value="ANK_REPEAT"/>
    <property type="match status" value="8"/>
</dbReference>
<dbReference type="GO" id="GO:0007165">
    <property type="term" value="P:signal transduction"/>
    <property type="evidence" value="ECO:0007669"/>
    <property type="project" value="InterPro"/>
</dbReference>
<dbReference type="EMBL" id="KQ971382">
    <property type="protein sequence ID" value="EEZ97168.2"/>
    <property type="molecule type" value="Genomic_DNA"/>
</dbReference>
<feature type="compositionally biased region" description="Basic and acidic residues" evidence="4">
    <location>
        <begin position="402"/>
        <end position="412"/>
    </location>
</feature>
<dbReference type="InterPro" id="IPR036770">
    <property type="entry name" value="Ankyrin_rpt-contain_sf"/>
</dbReference>
<dbReference type="AlphaFoldDB" id="D6X569"/>
<dbReference type="InterPro" id="IPR002110">
    <property type="entry name" value="Ankyrin_rpt"/>
</dbReference>
<dbReference type="OMA" id="RFYKWEQ"/>
<feature type="repeat" description="ANK" evidence="3">
    <location>
        <begin position="105"/>
        <end position="137"/>
    </location>
</feature>
<dbReference type="PRINTS" id="PR01415">
    <property type="entry name" value="ANKYRIN"/>
</dbReference>
<feature type="repeat" description="ANK" evidence="3">
    <location>
        <begin position="239"/>
        <end position="271"/>
    </location>
</feature>
<keyword evidence="2 3" id="KW-0040">ANK repeat</keyword>
<dbReference type="HOGENOM" id="CLU_000134_51_1_1"/>
<evidence type="ECO:0000256" key="4">
    <source>
        <dbReference type="SAM" id="MobiDB-lite"/>
    </source>
</evidence>
<reference evidence="6 7" key="2">
    <citation type="journal article" date="2010" name="Nucleic Acids Res.">
        <title>BeetleBase in 2010: revisions to provide comprehensive genomic information for Tribolium castaneum.</title>
        <authorList>
            <person name="Kim H.S."/>
            <person name="Murphy T."/>
            <person name="Xia J."/>
            <person name="Caragea D."/>
            <person name="Park Y."/>
            <person name="Beeman R.W."/>
            <person name="Lorenzen M.D."/>
            <person name="Butcher S."/>
            <person name="Manak J.R."/>
            <person name="Brown S.J."/>
        </authorList>
    </citation>
    <scope>GENOME REANNOTATION</scope>
    <source>
        <strain evidence="6 7">Georgia GA2</strain>
    </source>
</reference>
<dbReference type="STRING" id="7070.D6X569"/>
<proteinExistence type="predicted"/>
<organism evidence="6 7">
    <name type="scientific">Tribolium castaneum</name>
    <name type="common">Red flour beetle</name>
    <dbReference type="NCBI Taxonomy" id="7070"/>
    <lineage>
        <taxon>Eukaryota</taxon>
        <taxon>Metazoa</taxon>
        <taxon>Ecdysozoa</taxon>
        <taxon>Arthropoda</taxon>
        <taxon>Hexapoda</taxon>
        <taxon>Insecta</taxon>
        <taxon>Pterygota</taxon>
        <taxon>Neoptera</taxon>
        <taxon>Endopterygota</taxon>
        <taxon>Coleoptera</taxon>
        <taxon>Polyphaga</taxon>
        <taxon>Cucujiformia</taxon>
        <taxon>Tenebrionidae</taxon>
        <taxon>Tenebrionidae incertae sedis</taxon>
        <taxon>Tribolium</taxon>
    </lineage>
</organism>
<feature type="region of interest" description="Disordered" evidence="4">
    <location>
        <begin position="402"/>
        <end position="431"/>
    </location>
</feature>
<evidence type="ECO:0000256" key="3">
    <source>
        <dbReference type="PROSITE-ProRule" id="PRU00023"/>
    </source>
</evidence>
<evidence type="ECO:0000313" key="7">
    <source>
        <dbReference type="Proteomes" id="UP000007266"/>
    </source>
</evidence>
<feature type="domain" description="Death" evidence="5">
    <location>
        <begin position="457"/>
        <end position="530"/>
    </location>
</feature>